<comment type="caution">
    <text evidence="3">The sequence shown here is derived from an EMBL/GenBank/DDBJ whole genome shotgun (WGS) entry which is preliminary data.</text>
</comment>
<evidence type="ECO:0000259" key="2">
    <source>
        <dbReference type="Pfam" id="PF22725"/>
    </source>
</evidence>
<dbReference type="SUPFAM" id="SSF51735">
    <property type="entry name" value="NAD(P)-binding Rossmann-fold domains"/>
    <property type="match status" value="1"/>
</dbReference>
<dbReference type="PANTHER" id="PTHR43377">
    <property type="entry name" value="BILIVERDIN REDUCTASE A"/>
    <property type="match status" value="1"/>
</dbReference>
<dbReference type="GO" id="GO:0000166">
    <property type="term" value="F:nucleotide binding"/>
    <property type="evidence" value="ECO:0007669"/>
    <property type="project" value="InterPro"/>
</dbReference>
<dbReference type="SUPFAM" id="SSF55347">
    <property type="entry name" value="Glyceraldehyde-3-phosphate dehydrogenase-like, C-terminal domain"/>
    <property type="match status" value="1"/>
</dbReference>
<protein>
    <submittedName>
        <fullName evidence="3">Gfo/Idh/MocA family oxidoreductase</fullName>
    </submittedName>
</protein>
<organism evidence="3 4">
    <name type="scientific">Ornithinibacillus bavariensis</name>
    <dbReference type="NCBI Taxonomy" id="545502"/>
    <lineage>
        <taxon>Bacteria</taxon>
        <taxon>Bacillati</taxon>
        <taxon>Bacillota</taxon>
        <taxon>Bacilli</taxon>
        <taxon>Bacillales</taxon>
        <taxon>Bacillaceae</taxon>
        <taxon>Ornithinibacillus</taxon>
    </lineage>
</organism>
<feature type="domain" description="Gfo/Idh/MocA-like oxidoreductase N-terminal" evidence="1">
    <location>
        <begin position="3"/>
        <end position="122"/>
    </location>
</feature>
<dbReference type="InterPro" id="IPR000683">
    <property type="entry name" value="Gfo/Idh/MocA-like_OxRdtase_N"/>
</dbReference>
<dbReference type="InterPro" id="IPR055170">
    <property type="entry name" value="GFO_IDH_MocA-like_dom"/>
</dbReference>
<dbReference type="Proteomes" id="UP000676917">
    <property type="component" value="Unassembled WGS sequence"/>
</dbReference>
<dbReference type="Pfam" id="PF22725">
    <property type="entry name" value="GFO_IDH_MocA_C3"/>
    <property type="match status" value="1"/>
</dbReference>
<evidence type="ECO:0000313" key="4">
    <source>
        <dbReference type="Proteomes" id="UP000676917"/>
    </source>
</evidence>
<dbReference type="InterPro" id="IPR051450">
    <property type="entry name" value="Gfo/Idh/MocA_Oxidoreductases"/>
</dbReference>
<feature type="domain" description="GFO/IDH/MocA-like oxidoreductase" evidence="2">
    <location>
        <begin position="130"/>
        <end position="263"/>
    </location>
</feature>
<name>A0A919X8I2_9BACI</name>
<dbReference type="EMBL" id="BORP01000002">
    <property type="protein sequence ID" value="GIO26984.1"/>
    <property type="molecule type" value="Genomic_DNA"/>
</dbReference>
<evidence type="ECO:0000259" key="1">
    <source>
        <dbReference type="Pfam" id="PF01408"/>
    </source>
</evidence>
<gene>
    <name evidence="3" type="ORF">J43TS3_15950</name>
</gene>
<dbReference type="PANTHER" id="PTHR43377:SF1">
    <property type="entry name" value="BILIVERDIN REDUCTASE A"/>
    <property type="match status" value="1"/>
</dbReference>
<reference evidence="3" key="1">
    <citation type="submission" date="2021-03" db="EMBL/GenBank/DDBJ databases">
        <title>Antimicrobial resistance genes in bacteria isolated from Japanese honey, and their potential for conferring macrolide and lincosamide resistance in the American foulbrood pathogen Paenibacillus larvae.</title>
        <authorList>
            <person name="Okamoto M."/>
            <person name="Kumagai M."/>
            <person name="Kanamori H."/>
            <person name="Takamatsu D."/>
        </authorList>
    </citation>
    <scope>NUCLEOTIDE SEQUENCE</scope>
    <source>
        <strain evidence="3">J43TS3</strain>
    </source>
</reference>
<dbReference type="Gene3D" id="3.30.360.10">
    <property type="entry name" value="Dihydrodipicolinate Reductase, domain 2"/>
    <property type="match status" value="1"/>
</dbReference>
<dbReference type="Pfam" id="PF01408">
    <property type="entry name" value="GFO_IDH_MocA"/>
    <property type="match status" value="1"/>
</dbReference>
<dbReference type="AlphaFoldDB" id="A0A919X8I2"/>
<dbReference type="Gene3D" id="3.40.50.720">
    <property type="entry name" value="NAD(P)-binding Rossmann-like Domain"/>
    <property type="match status" value="1"/>
</dbReference>
<dbReference type="InterPro" id="IPR036291">
    <property type="entry name" value="NAD(P)-bd_dom_sf"/>
</dbReference>
<keyword evidence="4" id="KW-1185">Reference proteome</keyword>
<sequence length="337" mass="37838">MGIHVGIIGCGSITKYRHAPEYKANPHVDEIVFFDRNKGRAKQLAEEFGGSVANTLEDLLNDPSIVAVSDCSSNEMHHFYTPKALLNGKHVLCEKPLAISVEHAMKIVEAERQSGKILMVDHNQRFTKAHQKAREMIKNKELGEVLTFRTTFGHKGPESWSVSKSNSTWFFKKERSYSGVIGDLGIHKIDLIHWLLEDEIEDVHAFHGALDKVNEHGNPIEVPDNAVAILRTKKGYLGTASFSWTYYGAEDNSTTIYCQKGIIKLYHRHDAQLIIEMKDGTKINYELEHMQTNDNQMKTGVIDAFIDCIIHGKTAPVTSKEAITSLQVVEKILAQQG</sequence>
<proteinExistence type="predicted"/>
<dbReference type="RefSeq" id="WP_212920471.1">
    <property type="nucleotide sequence ID" value="NZ_BORP01000002.1"/>
</dbReference>
<accession>A0A919X8I2</accession>
<evidence type="ECO:0000313" key="3">
    <source>
        <dbReference type="EMBL" id="GIO26984.1"/>
    </source>
</evidence>